<dbReference type="GO" id="GO:0006152">
    <property type="term" value="P:purine nucleoside catabolic process"/>
    <property type="evidence" value="ECO:0007669"/>
    <property type="project" value="TreeGrafter"/>
</dbReference>
<dbReference type="EMBL" id="QVQW01000095">
    <property type="protein sequence ID" value="RKU40660.1"/>
    <property type="molecule type" value="Genomic_DNA"/>
</dbReference>
<dbReference type="Proteomes" id="UP000275385">
    <property type="component" value="Unassembled WGS sequence"/>
</dbReference>
<feature type="domain" description="Inosine/uridine-preferring nucleoside hydrolase" evidence="4">
    <location>
        <begin position="3"/>
        <end position="216"/>
    </location>
</feature>
<dbReference type="GO" id="GO:0005829">
    <property type="term" value="C:cytosol"/>
    <property type="evidence" value="ECO:0007669"/>
    <property type="project" value="TreeGrafter"/>
</dbReference>
<proteinExistence type="inferred from homology"/>
<dbReference type="InterPro" id="IPR023186">
    <property type="entry name" value="IUNH"/>
</dbReference>
<dbReference type="InterPro" id="IPR001910">
    <property type="entry name" value="Inosine/uridine_hydrolase_dom"/>
</dbReference>
<dbReference type="PANTHER" id="PTHR12304:SF56">
    <property type="entry name" value="HYDROLASE, PUTATIVE (AFU_ORTHOLOGUE AFUA_1G11790)-RELATED"/>
    <property type="match status" value="1"/>
</dbReference>
<name>A0A420XYQ1_9PEZI</name>
<comment type="caution">
    <text evidence="5">The sequence shown here is derived from an EMBL/GenBank/DDBJ whole genome shotgun (WGS) entry which is preliminary data.</text>
</comment>
<keyword evidence="3" id="KW-0326">Glycosidase</keyword>
<dbReference type="SUPFAM" id="SSF53590">
    <property type="entry name" value="Nucleoside hydrolase"/>
    <property type="match status" value="1"/>
</dbReference>
<organism evidence="5 6">
    <name type="scientific">Coniochaeta pulveracea</name>
    <dbReference type="NCBI Taxonomy" id="177199"/>
    <lineage>
        <taxon>Eukaryota</taxon>
        <taxon>Fungi</taxon>
        <taxon>Dikarya</taxon>
        <taxon>Ascomycota</taxon>
        <taxon>Pezizomycotina</taxon>
        <taxon>Sordariomycetes</taxon>
        <taxon>Sordariomycetidae</taxon>
        <taxon>Coniochaetales</taxon>
        <taxon>Coniochaetaceae</taxon>
        <taxon>Coniochaeta</taxon>
    </lineage>
</organism>
<dbReference type="PANTHER" id="PTHR12304">
    <property type="entry name" value="INOSINE-URIDINE PREFERRING NUCLEOSIDE HYDROLASE"/>
    <property type="match status" value="1"/>
</dbReference>
<accession>A0A420XYQ1</accession>
<keyword evidence="2" id="KW-0378">Hydrolase</keyword>
<evidence type="ECO:0000256" key="3">
    <source>
        <dbReference type="ARBA" id="ARBA00023295"/>
    </source>
</evidence>
<keyword evidence="6" id="KW-1185">Reference proteome</keyword>
<gene>
    <name evidence="5" type="ORF">DL546_001742</name>
</gene>
<dbReference type="Gene3D" id="3.90.245.10">
    <property type="entry name" value="Ribonucleoside hydrolase-like"/>
    <property type="match status" value="1"/>
</dbReference>
<evidence type="ECO:0000259" key="4">
    <source>
        <dbReference type="Pfam" id="PF01156"/>
    </source>
</evidence>
<reference evidence="5 6" key="1">
    <citation type="submission" date="2018-08" db="EMBL/GenBank/DDBJ databases">
        <title>Draft genome of the lignicolous fungus Coniochaeta pulveracea.</title>
        <authorList>
            <person name="Borstlap C.J."/>
            <person name="De Witt R.N."/>
            <person name="Botha A."/>
            <person name="Volschenk H."/>
        </authorList>
    </citation>
    <scope>NUCLEOTIDE SEQUENCE [LARGE SCALE GENOMIC DNA]</scope>
    <source>
        <strain evidence="5 6">CAB683</strain>
    </source>
</reference>
<evidence type="ECO:0000313" key="6">
    <source>
        <dbReference type="Proteomes" id="UP000275385"/>
    </source>
</evidence>
<comment type="similarity">
    <text evidence="1">Belongs to the IUNH family.</text>
</comment>
<protein>
    <recommendedName>
        <fullName evidence="4">Inosine/uridine-preferring nucleoside hydrolase domain-containing protein</fullName>
    </recommendedName>
</protein>
<dbReference type="OrthoDB" id="5783963at2759"/>
<sequence length="280" mass="31416">MLRLLKENTEDTVTIVVLGPMTNVALAAAEDPETFLRVKELVVMGGAVHCEGNITPCAEFNTYADAIAAARVFALTSPNPASTMPPALNKEVQLPPYPARLSRQLKLTLFPLDITTPHELRRQSFTEHIQKHIAAGSPLAQWAGHFILKAFDKIDSILGDGSEAALSLHDPLTVWYMLHRDDPTWKRTPKLEDIRIETTGQWTRGMHVIDRRGHAKPGDDHESLFIQTHPKDTMDAVTFNDFKIDPKDWKSRDKGNRITRMIDSPGLEVVPQDLMKRIFG</sequence>
<evidence type="ECO:0000256" key="1">
    <source>
        <dbReference type="ARBA" id="ARBA00009176"/>
    </source>
</evidence>
<evidence type="ECO:0000313" key="5">
    <source>
        <dbReference type="EMBL" id="RKU40660.1"/>
    </source>
</evidence>
<dbReference type="STRING" id="177199.A0A420XYQ1"/>
<dbReference type="GO" id="GO:0008477">
    <property type="term" value="F:purine nucleosidase activity"/>
    <property type="evidence" value="ECO:0007669"/>
    <property type="project" value="TreeGrafter"/>
</dbReference>
<evidence type="ECO:0000256" key="2">
    <source>
        <dbReference type="ARBA" id="ARBA00022801"/>
    </source>
</evidence>
<dbReference type="AlphaFoldDB" id="A0A420XYQ1"/>
<dbReference type="InterPro" id="IPR036452">
    <property type="entry name" value="Ribo_hydro-like"/>
</dbReference>
<dbReference type="Pfam" id="PF01156">
    <property type="entry name" value="IU_nuc_hydro"/>
    <property type="match status" value="1"/>
</dbReference>